<dbReference type="Pfam" id="PF00561">
    <property type="entry name" value="Abhydrolase_1"/>
    <property type="match status" value="1"/>
</dbReference>
<dbReference type="EMBL" id="CAFBOZ010000035">
    <property type="protein sequence ID" value="CAB4996016.1"/>
    <property type="molecule type" value="Genomic_DNA"/>
</dbReference>
<organism evidence="4">
    <name type="scientific">freshwater metagenome</name>
    <dbReference type="NCBI Taxonomy" id="449393"/>
    <lineage>
        <taxon>unclassified sequences</taxon>
        <taxon>metagenomes</taxon>
        <taxon>ecological metagenomes</taxon>
    </lineage>
</organism>
<dbReference type="InterPro" id="IPR000639">
    <property type="entry name" value="Epox_hydrolase-like"/>
</dbReference>
<name>A0A6J7NSC9_9ZZZZ</name>
<evidence type="ECO:0000313" key="4">
    <source>
        <dbReference type="EMBL" id="CAB4996016.1"/>
    </source>
</evidence>
<accession>A0A6J7NSC9</accession>
<feature type="domain" description="AB hydrolase-1" evidence="2">
    <location>
        <begin position="37"/>
        <end position="289"/>
    </location>
</feature>
<dbReference type="EMBL" id="CAFBNF010000033">
    <property type="protein sequence ID" value="CAB4935065.1"/>
    <property type="molecule type" value="Genomic_DNA"/>
</dbReference>
<protein>
    <submittedName>
        <fullName evidence="4">Unannotated protein</fullName>
    </submittedName>
</protein>
<dbReference type="GO" id="GO:0016787">
    <property type="term" value="F:hydrolase activity"/>
    <property type="evidence" value="ECO:0007669"/>
    <property type="project" value="UniProtKB-KW"/>
</dbReference>
<dbReference type="PRINTS" id="PR00412">
    <property type="entry name" value="EPOXHYDRLASE"/>
</dbReference>
<evidence type="ECO:0000313" key="3">
    <source>
        <dbReference type="EMBL" id="CAB4935065.1"/>
    </source>
</evidence>
<gene>
    <name evidence="3" type="ORF">UFOPK3773_00480</name>
    <name evidence="4" type="ORF">UFOPK3992_00364</name>
</gene>
<dbReference type="InterPro" id="IPR029058">
    <property type="entry name" value="AB_hydrolase_fold"/>
</dbReference>
<keyword evidence="1" id="KW-0378">Hydrolase</keyword>
<proteinExistence type="predicted"/>
<dbReference type="AlphaFoldDB" id="A0A6J7NSC9"/>
<evidence type="ECO:0000259" key="2">
    <source>
        <dbReference type="Pfam" id="PF00561"/>
    </source>
</evidence>
<dbReference type="InterPro" id="IPR000073">
    <property type="entry name" value="AB_hydrolase_1"/>
</dbReference>
<sequence length="304" mass="33100">MTLPDPADAIAVPGAWTHRTVSANGARFHLVEAGTGPLVLLLHGFPMYWYTWRTLVPQLAEAGYRAVAIDLRGYGGSDKTPHGYDPLSLATDILGVVRSLGARDAVVVGHGWGGLLAWTLASTNPDVVRAIAPVSMPHPNMLREALRRDRAQRRAARYVWGYQVPILPERRLVHDDASAVGRILRERSAHTGWLDNGVESTFRAAMLATASAHCALEYHRWAIRSIPRRDGRAFTSILESPVPMPVLQVHGRLDPSILLSSVAGSADFATGRYTECVLDTGHHPHEEAPHEFGSALTGWLATLG</sequence>
<dbReference type="SUPFAM" id="SSF53474">
    <property type="entry name" value="alpha/beta-Hydrolases"/>
    <property type="match status" value="1"/>
</dbReference>
<evidence type="ECO:0000256" key="1">
    <source>
        <dbReference type="ARBA" id="ARBA00022801"/>
    </source>
</evidence>
<dbReference type="Gene3D" id="3.40.50.1820">
    <property type="entry name" value="alpha/beta hydrolase"/>
    <property type="match status" value="1"/>
</dbReference>
<dbReference type="PANTHER" id="PTHR43329">
    <property type="entry name" value="EPOXIDE HYDROLASE"/>
    <property type="match status" value="1"/>
</dbReference>
<reference evidence="4" key="1">
    <citation type="submission" date="2020-05" db="EMBL/GenBank/DDBJ databases">
        <authorList>
            <person name="Chiriac C."/>
            <person name="Salcher M."/>
            <person name="Ghai R."/>
            <person name="Kavagutti S V."/>
        </authorList>
    </citation>
    <scope>NUCLEOTIDE SEQUENCE</scope>
</reference>